<name>A0A1Y0D046_9GAMM</name>
<keyword evidence="7" id="KW-1185">Reference proteome</keyword>
<feature type="domain" description="Porin" evidence="5">
    <location>
        <begin position="56"/>
        <end position="304"/>
    </location>
</feature>
<evidence type="ECO:0000256" key="2">
    <source>
        <dbReference type="ARBA" id="ARBA00022729"/>
    </source>
</evidence>
<dbReference type="Gene3D" id="2.40.160.10">
    <property type="entry name" value="Porin"/>
    <property type="match status" value="1"/>
</dbReference>
<dbReference type="GO" id="GO:0009279">
    <property type="term" value="C:cell outer membrane"/>
    <property type="evidence" value="ECO:0007669"/>
    <property type="project" value="UniProtKB-SubCell"/>
</dbReference>
<keyword evidence="2 4" id="KW-0732">Signal</keyword>
<sequence>MMKAILLCCLFITQPVWALTLSSSDNLNTLSINARYKYQMGALAYQYRHPNKAQAFGGSDQLSLGLIASRQLNPTVTLIGEMSWDVFNETQADAQLYADQAWLGARFYDRLELTVGRSESPVAQVADLTDVFNIFGGQGYRYQELTLDDQIKVSFYNNNLDIRAAYAVYDQSKQDSTLNLRTQSAASLGYRADNGLGMVLALDHKSSYDLDSDINSIAMGISYINKQGLYAAISHNRSYYQRAWDVRELTSWESVISYSFNQLAIGVGYNRLSLAKPEQQTWTDEYIIAAEYYLIPQAKIYSEVLLNQVEDKEPLYGIGMQYYF</sequence>
<evidence type="ECO:0000256" key="3">
    <source>
        <dbReference type="ARBA" id="ARBA00023136"/>
    </source>
</evidence>
<dbReference type="InterPro" id="IPR023614">
    <property type="entry name" value="Porin_dom_sf"/>
</dbReference>
<protein>
    <recommendedName>
        <fullName evidence="5">Porin domain-containing protein</fullName>
    </recommendedName>
</protein>
<reference evidence="7" key="1">
    <citation type="submission" date="2017-05" db="EMBL/GenBank/DDBJ databases">
        <authorList>
            <person name="Sung H."/>
        </authorList>
    </citation>
    <scope>NUCLEOTIDE SEQUENCE [LARGE SCALE GENOMIC DNA]</scope>
    <source>
        <strain evidence="7">AMac2203</strain>
    </source>
</reference>
<evidence type="ECO:0000256" key="4">
    <source>
        <dbReference type="SAM" id="SignalP"/>
    </source>
</evidence>
<organism evidence="6 7">
    <name type="scientific">Oceanisphaera avium</name>
    <dbReference type="NCBI Taxonomy" id="1903694"/>
    <lineage>
        <taxon>Bacteria</taxon>
        <taxon>Pseudomonadati</taxon>
        <taxon>Pseudomonadota</taxon>
        <taxon>Gammaproteobacteria</taxon>
        <taxon>Aeromonadales</taxon>
        <taxon>Aeromonadaceae</taxon>
        <taxon>Oceanisphaera</taxon>
    </lineage>
</organism>
<dbReference type="GO" id="GO:0015288">
    <property type="term" value="F:porin activity"/>
    <property type="evidence" value="ECO:0007669"/>
    <property type="project" value="InterPro"/>
</dbReference>
<dbReference type="AlphaFoldDB" id="A0A1Y0D046"/>
<dbReference type="SUPFAM" id="SSF56935">
    <property type="entry name" value="Porins"/>
    <property type="match status" value="1"/>
</dbReference>
<dbReference type="OrthoDB" id="5597559at2"/>
<keyword evidence="3" id="KW-0472">Membrane</keyword>
<dbReference type="InterPro" id="IPR050298">
    <property type="entry name" value="Gram-neg_bact_OMP"/>
</dbReference>
<proteinExistence type="predicted"/>
<feature type="chain" id="PRO_5012575629" description="Porin domain-containing protein" evidence="4">
    <location>
        <begin position="19"/>
        <end position="324"/>
    </location>
</feature>
<gene>
    <name evidence="6" type="ORF">CBP12_11060</name>
</gene>
<dbReference type="Proteomes" id="UP000243793">
    <property type="component" value="Chromosome"/>
</dbReference>
<evidence type="ECO:0000313" key="6">
    <source>
        <dbReference type="EMBL" id="ART80614.1"/>
    </source>
</evidence>
<dbReference type="Pfam" id="PF13609">
    <property type="entry name" value="Porin_4"/>
    <property type="match status" value="1"/>
</dbReference>
<comment type="subcellular location">
    <subcellularLocation>
        <location evidence="1">Cell outer membrane</location>
        <topology evidence="1">Multi-pass membrane protein</topology>
    </subcellularLocation>
</comment>
<evidence type="ECO:0000259" key="5">
    <source>
        <dbReference type="Pfam" id="PF13609"/>
    </source>
</evidence>
<dbReference type="InterPro" id="IPR033900">
    <property type="entry name" value="Gram_neg_porin_domain"/>
</dbReference>
<feature type="signal peptide" evidence="4">
    <location>
        <begin position="1"/>
        <end position="18"/>
    </location>
</feature>
<accession>A0A1Y0D046</accession>
<dbReference type="PANTHER" id="PTHR34501">
    <property type="entry name" value="PROTEIN YDDL-RELATED"/>
    <property type="match status" value="1"/>
</dbReference>
<evidence type="ECO:0000256" key="1">
    <source>
        <dbReference type="ARBA" id="ARBA00004571"/>
    </source>
</evidence>
<evidence type="ECO:0000313" key="7">
    <source>
        <dbReference type="Proteomes" id="UP000243793"/>
    </source>
</evidence>
<dbReference type="KEGG" id="ocm:CBP12_11060"/>
<dbReference type="RefSeq" id="WP_086964483.1">
    <property type="nucleotide sequence ID" value="NZ_CP021376.1"/>
</dbReference>
<dbReference type="PANTHER" id="PTHR34501:SF2">
    <property type="entry name" value="OUTER MEMBRANE PORIN F-RELATED"/>
    <property type="match status" value="1"/>
</dbReference>
<dbReference type="EMBL" id="CP021376">
    <property type="protein sequence ID" value="ART80614.1"/>
    <property type="molecule type" value="Genomic_DNA"/>
</dbReference>